<dbReference type="Gene3D" id="2.130.10.10">
    <property type="entry name" value="YVTN repeat-like/Quinoprotein amine dehydrogenase"/>
    <property type="match status" value="2"/>
</dbReference>
<dbReference type="PROSITE" id="PS50896">
    <property type="entry name" value="LISH"/>
    <property type="match status" value="1"/>
</dbReference>
<dbReference type="InterPro" id="IPR001680">
    <property type="entry name" value="WD40_rpt"/>
</dbReference>
<dbReference type="SMART" id="SM00320">
    <property type="entry name" value="WD40"/>
    <property type="match status" value="4"/>
</dbReference>
<reference evidence="5" key="1">
    <citation type="journal article" date="2018" name="Nat. Microbiol.">
        <title>Leveraging single-cell genomics to expand the fungal tree of life.</title>
        <authorList>
            <person name="Ahrendt S.R."/>
            <person name="Quandt C.A."/>
            <person name="Ciobanu D."/>
            <person name="Clum A."/>
            <person name="Salamov A."/>
            <person name="Andreopoulos B."/>
            <person name="Cheng J.F."/>
            <person name="Woyke T."/>
            <person name="Pelin A."/>
            <person name="Henrissat B."/>
            <person name="Reynolds N.K."/>
            <person name="Benny G.L."/>
            <person name="Smith M.E."/>
            <person name="James T.Y."/>
            <person name="Grigoriev I.V."/>
        </authorList>
    </citation>
    <scope>NUCLEOTIDE SEQUENCE [LARGE SCALE GENOMIC DNA]</scope>
</reference>
<accession>A0A4P9Y3W1</accession>
<proteinExistence type="predicted"/>
<evidence type="ECO:0000313" key="4">
    <source>
        <dbReference type="EMBL" id="RKP13342.1"/>
    </source>
</evidence>
<dbReference type="InterPro" id="IPR050505">
    <property type="entry name" value="WDR55/POC1"/>
</dbReference>
<dbReference type="Pfam" id="PF00400">
    <property type="entry name" value="WD40"/>
    <property type="match status" value="2"/>
</dbReference>
<protein>
    <submittedName>
        <fullName evidence="4">WD40-repeat-containing domain protein</fullName>
    </submittedName>
</protein>
<dbReference type="InterPro" id="IPR006594">
    <property type="entry name" value="LisH"/>
</dbReference>
<keyword evidence="5" id="KW-1185">Reference proteome</keyword>
<sequence>MPTQSPRRTAHAMVAQFLRLHGYKDTLNQFREEASDGLEHIPVEGEYTPLEQLLEETELSHHMSALSLEREANENFYRKDPLPVPKEILKTYDLPAAVIMARTHSAPEPCLVASCSDRSLRFISLEDHLPLGDSPVNPHDAVILAIDFHPTQPHWMLTAAMDGSVRITNLSTSATSIASWKDHTKYVVHAVFVGPEWACTASYDGTLNIYHHDPAGPEAWTRKAHITLPGPVEGMCGDPESAQVYVSTRASNHIHIYHLPDLLTKAQEDGPVRPTRRINLNANGDDWCSFTATHLALSPGPSSTRYLAVGTDSSLGLISVYLAREGRLLQSWWAGDVGDLARGRCAWAGQRLVSAPGDRDIHILDPAVSTSSSLCTLKDHTGNVRNVWYDPKRHWVISCGFDRTIRIWTGKEGDSSDV</sequence>
<dbReference type="AlphaFoldDB" id="A0A4P9Y3W1"/>
<keyword evidence="2" id="KW-0677">Repeat</keyword>
<dbReference type="EMBL" id="KZ988045">
    <property type="protein sequence ID" value="RKP13342.1"/>
    <property type="molecule type" value="Genomic_DNA"/>
</dbReference>
<feature type="repeat" description="WD" evidence="3">
    <location>
        <begin position="377"/>
        <end position="418"/>
    </location>
</feature>
<dbReference type="PROSITE" id="PS50082">
    <property type="entry name" value="WD_REPEATS_2"/>
    <property type="match status" value="1"/>
</dbReference>
<dbReference type="PANTHER" id="PTHR44019">
    <property type="entry name" value="WD REPEAT-CONTAINING PROTEIN 55"/>
    <property type="match status" value="1"/>
</dbReference>
<evidence type="ECO:0000256" key="2">
    <source>
        <dbReference type="ARBA" id="ARBA00022737"/>
    </source>
</evidence>
<dbReference type="PANTHER" id="PTHR44019:SF8">
    <property type="entry name" value="POC1 CENTRIOLAR PROTEIN HOMOLOG"/>
    <property type="match status" value="1"/>
</dbReference>
<dbReference type="PROSITE" id="PS50294">
    <property type="entry name" value="WD_REPEATS_REGION"/>
    <property type="match status" value="1"/>
</dbReference>
<evidence type="ECO:0000256" key="3">
    <source>
        <dbReference type="PROSITE-ProRule" id="PRU00221"/>
    </source>
</evidence>
<name>A0A4P9Y3W1_9FUNG</name>
<organism evidence="4 5">
    <name type="scientific">Piptocephalis cylindrospora</name>
    <dbReference type="NCBI Taxonomy" id="1907219"/>
    <lineage>
        <taxon>Eukaryota</taxon>
        <taxon>Fungi</taxon>
        <taxon>Fungi incertae sedis</taxon>
        <taxon>Zoopagomycota</taxon>
        <taxon>Zoopagomycotina</taxon>
        <taxon>Zoopagomycetes</taxon>
        <taxon>Zoopagales</taxon>
        <taxon>Piptocephalidaceae</taxon>
        <taxon>Piptocephalis</taxon>
    </lineage>
</organism>
<evidence type="ECO:0000256" key="1">
    <source>
        <dbReference type="ARBA" id="ARBA00022574"/>
    </source>
</evidence>
<evidence type="ECO:0000313" key="5">
    <source>
        <dbReference type="Proteomes" id="UP000267251"/>
    </source>
</evidence>
<gene>
    <name evidence="4" type="ORF">BJ684DRAFT_16249</name>
</gene>
<dbReference type="OrthoDB" id="1932312at2759"/>
<dbReference type="InterPro" id="IPR036322">
    <property type="entry name" value="WD40_repeat_dom_sf"/>
</dbReference>
<dbReference type="InterPro" id="IPR015943">
    <property type="entry name" value="WD40/YVTN_repeat-like_dom_sf"/>
</dbReference>
<dbReference type="SUPFAM" id="SSF50978">
    <property type="entry name" value="WD40 repeat-like"/>
    <property type="match status" value="1"/>
</dbReference>
<keyword evidence="1 3" id="KW-0853">WD repeat</keyword>
<dbReference type="Proteomes" id="UP000267251">
    <property type="component" value="Unassembled WGS sequence"/>
</dbReference>